<name>G9WLQ4_9FIRM</name>
<dbReference type="EC" id="3.2.2.9" evidence="2"/>
<evidence type="ECO:0000259" key="6">
    <source>
        <dbReference type="Pfam" id="PF01048"/>
    </source>
</evidence>
<comment type="pathway">
    <text evidence="1">Amino-acid biosynthesis; L-methionine biosynthesis via salvage pathway; S-methyl-5-thio-alpha-D-ribose 1-phosphate from S-methyl-5'-thioadenosine (hydrolase route): step 1/2.</text>
</comment>
<dbReference type="GO" id="GO:0019509">
    <property type="term" value="P:L-methionine salvage from methylthioadenosine"/>
    <property type="evidence" value="ECO:0007669"/>
    <property type="project" value="UniProtKB-UniPathway"/>
</dbReference>
<dbReference type="RefSeq" id="WP_009534132.1">
    <property type="nucleotide sequence ID" value="NZ_KE148312.1"/>
</dbReference>
<comment type="caution">
    <text evidence="7">The sequence shown here is derived from an EMBL/GenBank/DDBJ whole genome shotgun (WGS) entry which is preliminary data.</text>
</comment>
<dbReference type="GO" id="GO:0019284">
    <property type="term" value="P:L-methionine salvage from S-adenosylmethionine"/>
    <property type="evidence" value="ECO:0007669"/>
    <property type="project" value="TreeGrafter"/>
</dbReference>
<dbReference type="SUPFAM" id="SSF53167">
    <property type="entry name" value="Purine and uridine phosphorylases"/>
    <property type="match status" value="1"/>
</dbReference>
<dbReference type="NCBIfam" id="TIGR01704">
    <property type="entry name" value="MTA_SAH-Nsdase"/>
    <property type="match status" value="1"/>
</dbReference>
<keyword evidence="3" id="KW-0028">Amino-acid biosynthesis</keyword>
<accession>G9WLQ4</accession>
<dbReference type="HOGENOM" id="CLU_031248_2_0_9"/>
<dbReference type="PATRIC" id="fig|796943.3.peg.649"/>
<dbReference type="PANTHER" id="PTHR46832:SF1">
    <property type="entry name" value="5'-METHYLTHIOADENOSINE_S-ADENOSYLHOMOCYSTEINE NUCLEOSIDASE"/>
    <property type="match status" value="1"/>
</dbReference>
<dbReference type="Gene3D" id="3.40.50.1580">
    <property type="entry name" value="Nucleoside phosphorylase domain"/>
    <property type="match status" value="1"/>
</dbReference>
<proteinExistence type="predicted"/>
<dbReference type="InterPro" id="IPR010049">
    <property type="entry name" value="MTA_SAH_Nsdase"/>
</dbReference>
<evidence type="ECO:0000313" key="7">
    <source>
        <dbReference type="EMBL" id="EHL12709.1"/>
    </source>
</evidence>
<keyword evidence="5" id="KW-0486">Methionine biosynthesis</keyword>
<evidence type="ECO:0000256" key="5">
    <source>
        <dbReference type="ARBA" id="ARBA00023167"/>
    </source>
</evidence>
<dbReference type="GO" id="GO:0008930">
    <property type="term" value="F:methylthioadenosine nucleosidase activity"/>
    <property type="evidence" value="ECO:0007669"/>
    <property type="project" value="InterPro"/>
</dbReference>
<feature type="domain" description="Nucleoside phosphorylase" evidence="6">
    <location>
        <begin position="2"/>
        <end position="228"/>
    </location>
</feature>
<sequence>MIGIIGAMEEEVAHLVKLCEEREEIVQGPYRFYKGRLSGKDVVLVRAGVGKCNAAACTQALIDRFQPSYIFNTGIAGAISPEVHILDLVISRDALQYDVDVTRFDYPLGKVPGDEKLGYDADPRLLEIAVEVNQEINPEHNSYIGRVVTGDRFVSSHETKEYLKKTFDATCCEMEGAAIAQIATKNGIPFVILRFISDEANDEASMVYEEFEAKAIEKTVDFMLEFLRRV</sequence>
<evidence type="ECO:0000256" key="3">
    <source>
        <dbReference type="ARBA" id="ARBA00022605"/>
    </source>
</evidence>
<dbReference type="GO" id="GO:0008782">
    <property type="term" value="F:adenosylhomocysteine nucleosidase activity"/>
    <property type="evidence" value="ECO:0007669"/>
    <property type="project" value="UniProtKB-EC"/>
</dbReference>
<dbReference type="NCBIfam" id="NF004079">
    <property type="entry name" value="PRK05584.1"/>
    <property type="match status" value="1"/>
</dbReference>
<keyword evidence="8" id="KW-1185">Reference proteome</keyword>
<dbReference type="Pfam" id="PF01048">
    <property type="entry name" value="PNP_UDP_1"/>
    <property type="match status" value="1"/>
</dbReference>
<dbReference type="EMBL" id="AFZC02000003">
    <property type="protein sequence ID" value="EHL12709.1"/>
    <property type="molecule type" value="Genomic_DNA"/>
</dbReference>
<organism evidence="7 8">
    <name type="scientific">Oribacterium parvum ACB1</name>
    <dbReference type="NCBI Taxonomy" id="796943"/>
    <lineage>
        <taxon>Bacteria</taxon>
        <taxon>Bacillati</taxon>
        <taxon>Bacillota</taxon>
        <taxon>Clostridia</taxon>
        <taxon>Lachnospirales</taxon>
        <taxon>Lachnospiraceae</taxon>
        <taxon>Oribacterium</taxon>
    </lineage>
</organism>
<dbReference type="UniPathway" id="UPA00904">
    <property type="reaction ID" value="UER00871"/>
</dbReference>
<dbReference type="GO" id="GO:0005829">
    <property type="term" value="C:cytosol"/>
    <property type="evidence" value="ECO:0007669"/>
    <property type="project" value="TreeGrafter"/>
</dbReference>
<dbReference type="AlphaFoldDB" id="G9WLQ4"/>
<dbReference type="PANTHER" id="PTHR46832">
    <property type="entry name" value="5'-METHYLTHIOADENOSINE/S-ADENOSYLHOMOCYSTEINE NUCLEOSIDASE"/>
    <property type="match status" value="1"/>
</dbReference>
<evidence type="ECO:0000313" key="8">
    <source>
        <dbReference type="Proteomes" id="UP000018461"/>
    </source>
</evidence>
<dbReference type="STRING" id="796943.HMPREF9625_00263"/>
<dbReference type="InterPro" id="IPR000845">
    <property type="entry name" value="Nucleoside_phosphorylase_d"/>
</dbReference>
<gene>
    <name evidence="7" type="ORF">HMPREF9625_00263</name>
</gene>
<evidence type="ECO:0000256" key="4">
    <source>
        <dbReference type="ARBA" id="ARBA00022801"/>
    </source>
</evidence>
<dbReference type="Proteomes" id="UP000018461">
    <property type="component" value="Unassembled WGS sequence"/>
</dbReference>
<keyword evidence="4" id="KW-0378">Hydrolase</keyword>
<protein>
    <recommendedName>
        <fullName evidence="2">adenosylhomocysteine nucleosidase</fullName>
        <ecNumber evidence="2">3.2.2.9</ecNumber>
    </recommendedName>
</protein>
<evidence type="ECO:0000256" key="1">
    <source>
        <dbReference type="ARBA" id="ARBA00004945"/>
    </source>
</evidence>
<evidence type="ECO:0000256" key="2">
    <source>
        <dbReference type="ARBA" id="ARBA00011974"/>
    </source>
</evidence>
<dbReference type="InterPro" id="IPR035994">
    <property type="entry name" value="Nucleoside_phosphorylase_sf"/>
</dbReference>
<dbReference type="GO" id="GO:0009164">
    <property type="term" value="P:nucleoside catabolic process"/>
    <property type="evidence" value="ECO:0007669"/>
    <property type="project" value="InterPro"/>
</dbReference>
<reference evidence="7" key="2">
    <citation type="submission" date="2013-03" db="EMBL/GenBank/DDBJ databases">
        <title>The Genome Sequence of Oribacterium sp. ACB1.</title>
        <authorList>
            <consortium name="The Broad Institute Genomics Platform"/>
            <consortium name="The Broad Institute Genome Sequencing Center for Infectious Disease"/>
            <person name="Earl A."/>
            <person name="Ward D."/>
            <person name="Feldgarden M."/>
            <person name="Gevers D."/>
            <person name="Sizova M."/>
            <person name="Hazen A."/>
            <person name="Epstein S."/>
            <person name="Walker B."/>
            <person name="Young S."/>
            <person name="Zeng Q."/>
            <person name="Gargeya S."/>
            <person name="Fitzgerald M."/>
            <person name="Haas B."/>
            <person name="Abouelleil A."/>
            <person name="Allen A.W."/>
            <person name="Alvarado L."/>
            <person name="Arachchi H.M."/>
            <person name="Berlin A.M."/>
            <person name="Chapman S.B."/>
            <person name="Gainer-Dewar J."/>
            <person name="Goldberg J."/>
            <person name="Griggs A."/>
            <person name="Gujja S."/>
            <person name="Hansen M."/>
            <person name="Howarth C."/>
            <person name="Imamovic A."/>
            <person name="Ireland A."/>
            <person name="Larimer J."/>
            <person name="McCowan C."/>
            <person name="Murphy C."/>
            <person name="Pearson M."/>
            <person name="Poon T.W."/>
            <person name="Priest M."/>
            <person name="Roberts A."/>
            <person name="Saif S."/>
            <person name="Shea T."/>
            <person name="Sisk P."/>
            <person name="Sykes S."/>
            <person name="Wortman J."/>
            <person name="Nusbaum C."/>
            <person name="Birren B."/>
        </authorList>
    </citation>
    <scope>NUCLEOTIDE SEQUENCE [LARGE SCALE GENOMIC DNA]</scope>
    <source>
        <strain evidence="7">ACB1</strain>
    </source>
</reference>
<dbReference type="CDD" id="cd09008">
    <property type="entry name" value="MTAN"/>
    <property type="match status" value="1"/>
</dbReference>
<reference evidence="7" key="1">
    <citation type="submission" date="2011-08" db="EMBL/GenBank/DDBJ databases">
        <authorList>
            <consortium name="The Broad Institute Genome Sequencing Platform"/>
            <person name="Earl A."/>
            <person name="Ward D."/>
            <person name="Feldgarden M."/>
            <person name="Gevers D."/>
            <person name="Sizova M."/>
            <person name="Hazen A."/>
            <person name="Epstein S."/>
            <person name="Young S.K."/>
            <person name="Zeng Q."/>
            <person name="Gargeya S."/>
            <person name="Fitzgerald M."/>
            <person name="Haas B."/>
            <person name="Abouelleil A."/>
            <person name="Alvarado L."/>
            <person name="Arachchi H.M."/>
            <person name="Berlin A."/>
            <person name="Brown A."/>
            <person name="Chapman S.B."/>
            <person name="Chen Z."/>
            <person name="Dunbar C."/>
            <person name="Freedman E."/>
            <person name="Gearin G."/>
            <person name="Gellesch M."/>
            <person name="Goldberg J."/>
            <person name="Griggs A."/>
            <person name="Gujja S."/>
            <person name="Heiman D."/>
            <person name="Howarth C."/>
            <person name="Larson L."/>
            <person name="Lui A."/>
            <person name="MacDonald P.J.P."/>
            <person name="Montmayeur A."/>
            <person name="Murphy C."/>
            <person name="Neiman D."/>
            <person name="Pearson M."/>
            <person name="Priest M."/>
            <person name="Roberts A."/>
            <person name="Saif S."/>
            <person name="Shea T."/>
            <person name="Shenoy N."/>
            <person name="Sisk P."/>
            <person name="Stolte C."/>
            <person name="Sykes S."/>
            <person name="Wortman J."/>
            <person name="Nusbaum C."/>
            <person name="Birren B."/>
        </authorList>
    </citation>
    <scope>NUCLEOTIDE SEQUENCE</scope>
    <source>
        <strain evidence="7">ACB1</strain>
    </source>
</reference>